<accession>A0A1F7GPX2</accession>
<comment type="caution">
    <text evidence="1">The sequence shown here is derived from an EMBL/GenBank/DDBJ whole genome shotgun (WGS) entry which is preliminary data.</text>
</comment>
<dbReference type="AlphaFoldDB" id="A0A1F7GPX2"/>
<reference evidence="1 2" key="1">
    <citation type="journal article" date="2016" name="Nat. Commun.">
        <title>Thousands of microbial genomes shed light on interconnected biogeochemical processes in an aquifer system.</title>
        <authorList>
            <person name="Anantharaman K."/>
            <person name="Brown C.T."/>
            <person name="Hug L.A."/>
            <person name="Sharon I."/>
            <person name="Castelle C.J."/>
            <person name="Probst A.J."/>
            <person name="Thomas B.C."/>
            <person name="Singh A."/>
            <person name="Wilkins M.J."/>
            <person name="Karaoz U."/>
            <person name="Brodie E.L."/>
            <person name="Williams K.H."/>
            <person name="Hubbard S.S."/>
            <person name="Banfield J.F."/>
        </authorList>
    </citation>
    <scope>NUCLEOTIDE SEQUENCE [LARGE SCALE GENOMIC DNA]</scope>
</reference>
<organism evidence="1 2">
    <name type="scientific">Candidatus Roizmanbacteria bacterium RIFCSPHIGHO2_01_FULL_39_8</name>
    <dbReference type="NCBI Taxonomy" id="1802033"/>
    <lineage>
        <taxon>Bacteria</taxon>
        <taxon>Candidatus Roizmaniibacteriota</taxon>
    </lineage>
</organism>
<gene>
    <name evidence="1" type="ORF">A2866_01950</name>
</gene>
<dbReference type="EMBL" id="MFZI01000022">
    <property type="protein sequence ID" value="OGK21070.1"/>
    <property type="molecule type" value="Genomic_DNA"/>
</dbReference>
<sequence length="782" mass="90102">MERKVNSIQPVGQLAELFHQFDAAKHMQQKEALGRQLVTLVTEDSFDYAPIMLVLQKGFRQLDFPKERRFWLPVLNGIDDYINRRFFGQKIIDSNSSDPADLAIYKELIAELEKQKKGFVKKDLVPPSVSQLLHDLQVGFELLERINTPKQGPNSISMPFRSSTLLSIAPEVRRGWEKPFNEISELCAPQAGDVELVPDKVVSSAKKQAGLALEGLDIRLPHIYSDTFGGVSLQELSEEEDMSKKEVREAFGMKVLRYIAHIPKGDVFWQNFIKGVFFAQGDYAANPEAPFPPDSHFTQKILRFQIWLGEKMLLPVVNPKYLDSQFDTAFVEAMEPMSPDTLFRTTGSLYLASALSPQIIQRLNPNITPAEIYVSNDLLISAVDLFLEEAPYQRLAILDIALEGFIRKYWENIRQNWRERFFAHPRELAEIEKNFGFLAQEDPRNISKGAVLHSLERHLGKDFMNKLEVISEDIRSISVDVLATLSRQVKSYWPNPEDVRPLRFNEKKLPHLLGLKDIRYMAGETSEEPVEFMITGQDANTSIVGKMDLVEQKVEFYFDLSDHPSLHTILEHVVIAYFQKSLMVEESVREAKARRPLTTRHEKTSDKKRVSSIYVPRKRYIYANTQEAEGTPANVIDASTASKIIEREMKRKGIFVPRRVVSHSRGLLHSKEYIRLIHRYNRANTDEEREIIKGQIVEARQKMEKPPNKAGVGEYLRTIRDPVVGDDVCYERWISTYNSPRPTDEELRSPQLMYEKYYRDRGPLTDFEDYIISKFLEDLILG</sequence>
<evidence type="ECO:0000313" key="2">
    <source>
        <dbReference type="Proteomes" id="UP000177026"/>
    </source>
</evidence>
<dbReference type="Proteomes" id="UP000177026">
    <property type="component" value="Unassembled WGS sequence"/>
</dbReference>
<proteinExistence type="predicted"/>
<evidence type="ECO:0000313" key="1">
    <source>
        <dbReference type="EMBL" id="OGK21070.1"/>
    </source>
</evidence>
<name>A0A1F7GPX2_9BACT</name>
<protein>
    <submittedName>
        <fullName evidence="1">Uncharacterized protein</fullName>
    </submittedName>
</protein>